<dbReference type="SUPFAM" id="SSF143791">
    <property type="entry name" value="DUSP-like"/>
    <property type="match status" value="1"/>
</dbReference>
<gene>
    <name evidence="9" type="ORF">ECRASSUSDP1_LOCUS3333</name>
</gene>
<dbReference type="InterPro" id="IPR035927">
    <property type="entry name" value="DUSP-like_sf"/>
</dbReference>
<evidence type="ECO:0000256" key="6">
    <source>
        <dbReference type="SAM" id="MobiDB-lite"/>
    </source>
</evidence>
<feature type="compositionally biased region" description="Basic and acidic residues" evidence="6">
    <location>
        <begin position="635"/>
        <end position="650"/>
    </location>
</feature>
<dbReference type="Gene3D" id="6.10.140.2220">
    <property type="match status" value="1"/>
</dbReference>
<keyword evidence="2 4" id="KW-0863">Zinc-finger</keyword>
<evidence type="ECO:0000256" key="5">
    <source>
        <dbReference type="SAM" id="Coils"/>
    </source>
</evidence>
<protein>
    <recommendedName>
        <fullName evidence="11">MYND-type domain-containing protein</fullName>
    </recommendedName>
</protein>
<dbReference type="EMBL" id="CAMPGE010003192">
    <property type="protein sequence ID" value="CAI2362016.1"/>
    <property type="molecule type" value="Genomic_DNA"/>
</dbReference>
<dbReference type="Gene3D" id="3.30.2230.10">
    <property type="entry name" value="DUSP-like"/>
    <property type="match status" value="1"/>
</dbReference>
<comment type="caution">
    <text evidence="9">The sequence shown here is derived from an EMBL/GenBank/DDBJ whole genome shotgun (WGS) entry which is preliminary data.</text>
</comment>
<dbReference type="Pfam" id="PF01753">
    <property type="entry name" value="zf-MYND"/>
    <property type="match status" value="1"/>
</dbReference>
<feature type="compositionally biased region" description="Low complexity" evidence="6">
    <location>
        <begin position="755"/>
        <end position="771"/>
    </location>
</feature>
<dbReference type="Proteomes" id="UP001295684">
    <property type="component" value="Unassembled WGS sequence"/>
</dbReference>
<feature type="region of interest" description="Disordered" evidence="6">
    <location>
        <begin position="603"/>
        <end position="779"/>
    </location>
</feature>
<dbReference type="PROSITE" id="PS50865">
    <property type="entry name" value="ZF_MYND_2"/>
    <property type="match status" value="1"/>
</dbReference>
<name>A0AAD1U4U5_EUPCR</name>
<organism evidence="9 10">
    <name type="scientific">Euplotes crassus</name>
    <dbReference type="NCBI Taxonomy" id="5936"/>
    <lineage>
        <taxon>Eukaryota</taxon>
        <taxon>Sar</taxon>
        <taxon>Alveolata</taxon>
        <taxon>Ciliophora</taxon>
        <taxon>Intramacronucleata</taxon>
        <taxon>Spirotrichea</taxon>
        <taxon>Hypotrichia</taxon>
        <taxon>Euplotida</taxon>
        <taxon>Euplotidae</taxon>
        <taxon>Moneuplotes</taxon>
    </lineage>
</organism>
<keyword evidence="1" id="KW-0479">Metal-binding</keyword>
<evidence type="ECO:0000313" key="10">
    <source>
        <dbReference type="Proteomes" id="UP001295684"/>
    </source>
</evidence>
<feature type="compositionally biased region" description="Basic and acidic residues" evidence="6">
    <location>
        <begin position="714"/>
        <end position="732"/>
    </location>
</feature>
<keyword evidence="3" id="KW-0862">Zinc</keyword>
<evidence type="ECO:0000256" key="2">
    <source>
        <dbReference type="ARBA" id="ARBA00022771"/>
    </source>
</evidence>
<proteinExistence type="predicted"/>
<dbReference type="Pfam" id="PF06337">
    <property type="entry name" value="DUSP"/>
    <property type="match status" value="1"/>
</dbReference>
<feature type="coiled-coil region" evidence="5">
    <location>
        <begin position="458"/>
        <end position="497"/>
    </location>
</feature>
<dbReference type="PROSITE" id="PS01360">
    <property type="entry name" value="ZF_MYND_1"/>
    <property type="match status" value="1"/>
</dbReference>
<accession>A0AAD1U4U5</accession>
<feature type="domain" description="MYND-type" evidence="7">
    <location>
        <begin position="514"/>
        <end position="553"/>
    </location>
</feature>
<sequence>MSYFKRKKGRFQNLGFLHAIHVETRALRARAGVIETSTPFQPSFKRENTQQITFKKISKDSKNNKTPIDECKDRVTAVRKISELLLLQSESRWNESDPVYYILSMKWLNKLKEYLCYDYVLSCLRNAISSRKPAVIDVQRLLDATNKHPGPINNSDILMPEDSFFIDRSNMSHYLNTPLRREVQRSEFVIVSRYLWDYLKAEYGIYYSTLQISGGLNIDQEEGYERQEIRRIFEDDNFLCSNFILQEEVKKLECAKKYLILKQRASWEDVKKRFVKVVPNYSKLDYRINMRLWKLDERYTTIDNFNDYYNSSILRGDVTDDFTVPAVNLEPYNKRLVEQTVDIDDMKNPPVIICEIKDINDHIWQFKSRAKTQKLRFLVTGRELGKEYMMNQNTDSDSDHEKECDILSRKIEELQTDSVAGEFSIYFQQTLCTGEIYDLPQVDYGVFRIFEDLEVRRKRRIEEQKQRVKEKLAQEKKEKQQQKLKKMKGTIKKEELQPDEYAQQAIESGRAISCARCCVKDKPIMISCEGCRNTFYCSEKCREEDGNSHSRNCSKKFADTSFGMNEDPLHDFDKLAKVENDENMEDLEDFDGIETSMRQESLDDFDHSGSQRKYKNKNQNPAESEIRLETFSQEDSTRLDTEDKEMKFETELDVTNFDPLELKSEGNSQPQFDVEERSDEEEENGNKRENSTIIKLRNLKEENELLLGEEEQEKLESSRKLDDLIGLERDKSSNSSATSDKSENDPFCKEDNEINALLDDNASIDDNISDLSDSDNGDRKDPCFKEKIKIECVSQNSNDIEDYNILLPLVNDIDLLSQDSSELEDEPKQDFSEDFSDDEKVTSKKVKKRAPKFIPLPETDGKRLRRKRQIKEDDKIIEERKRQVDLIHLKDAGISSKTLENEAFVKMLREIAMSPEASAGFRSVMAENEAALKRLRDMTSFDDIISHLSSLTPPIFTGEYKKLKTCGLCRHRDYKNELGFFMSGFPMLLNQEASSLKVLYIKKENSDTFISHVGKMEFDEYEKYEIPIIPGKYSVDSIKDMLKATQEDFDYTKKDLSLVDMRLNVDINSLLQGEHLEFELKEGDKNAIYAYEVEKQQRELLMRDFVHIMSYDEALKFYPRFVGIDYSKKCGEVNKRIFKAIRPLLAQLFDKSITKKYEKYTSNFDDIYSEYMKMDPIDYRFRLKFEYVNNEEVITELRKFQFEKEGFSLNDKALKQNEIGLNDQTKLDKQYKQELRDKYKYKTNEEIENMLYCIEIDLQEEYYCKITDVLPCINYIEKVYVIMPPSAEFDQIKEDFNRKVLPNENAEEAIYNFKEHSIDMMLRKLVEKCVKCKKEVAQTHFISETVSLPRYFICFAKKGQERRIVMEHKIKPFKRNGLYELTGFFVFDEDEGSKKSHELVSYFRTPESEWVKILNSKMEFDHYSRINAKEISSAESLTFDQKKRKIEQQKVSGGFPVKFEEQYRHNYLYKGLIYKLISQ</sequence>
<feature type="compositionally biased region" description="Basic and acidic residues" evidence="6">
    <location>
        <begin position="740"/>
        <end position="752"/>
    </location>
</feature>
<keyword evidence="5" id="KW-0175">Coiled coil</keyword>
<feature type="region of interest" description="Disordered" evidence="6">
    <location>
        <begin position="820"/>
        <end position="847"/>
    </location>
</feature>
<evidence type="ECO:0000256" key="3">
    <source>
        <dbReference type="ARBA" id="ARBA00022833"/>
    </source>
</evidence>
<evidence type="ECO:0000256" key="4">
    <source>
        <dbReference type="PROSITE-ProRule" id="PRU00134"/>
    </source>
</evidence>
<dbReference type="InterPro" id="IPR002893">
    <property type="entry name" value="Znf_MYND"/>
</dbReference>
<dbReference type="PROSITE" id="PS51283">
    <property type="entry name" value="DUSP"/>
    <property type="match status" value="1"/>
</dbReference>
<dbReference type="GO" id="GO:0008270">
    <property type="term" value="F:zinc ion binding"/>
    <property type="evidence" value="ECO:0007669"/>
    <property type="project" value="UniProtKB-KW"/>
</dbReference>
<dbReference type="InterPro" id="IPR006615">
    <property type="entry name" value="Pept_C19_DUSP"/>
</dbReference>
<feature type="domain" description="DUSP" evidence="8">
    <location>
        <begin position="73"/>
        <end position="223"/>
    </location>
</feature>
<dbReference type="SUPFAM" id="SSF144232">
    <property type="entry name" value="HIT/MYND zinc finger-like"/>
    <property type="match status" value="1"/>
</dbReference>
<evidence type="ECO:0008006" key="11">
    <source>
        <dbReference type="Google" id="ProtNLM"/>
    </source>
</evidence>
<evidence type="ECO:0000259" key="8">
    <source>
        <dbReference type="PROSITE" id="PS51283"/>
    </source>
</evidence>
<dbReference type="GO" id="GO:0004843">
    <property type="term" value="F:cysteine-type deubiquitinase activity"/>
    <property type="evidence" value="ECO:0007669"/>
    <property type="project" value="InterPro"/>
</dbReference>
<evidence type="ECO:0000259" key="7">
    <source>
        <dbReference type="PROSITE" id="PS50865"/>
    </source>
</evidence>
<keyword evidence="10" id="KW-1185">Reference proteome</keyword>
<reference evidence="9" key="1">
    <citation type="submission" date="2023-07" db="EMBL/GenBank/DDBJ databases">
        <authorList>
            <consortium name="AG Swart"/>
            <person name="Singh M."/>
            <person name="Singh A."/>
            <person name="Seah K."/>
            <person name="Emmerich C."/>
        </authorList>
    </citation>
    <scope>NUCLEOTIDE SEQUENCE</scope>
    <source>
        <strain evidence="9">DP1</strain>
    </source>
</reference>
<evidence type="ECO:0000256" key="1">
    <source>
        <dbReference type="ARBA" id="ARBA00022723"/>
    </source>
</evidence>
<evidence type="ECO:0000313" key="9">
    <source>
        <dbReference type="EMBL" id="CAI2362016.1"/>
    </source>
</evidence>